<feature type="region of interest" description="Disordered" evidence="1">
    <location>
        <begin position="111"/>
        <end position="144"/>
    </location>
</feature>
<feature type="region of interest" description="Disordered" evidence="1">
    <location>
        <begin position="1"/>
        <end position="20"/>
    </location>
</feature>
<organism evidence="2 3">
    <name type="scientific">Thalictrum thalictroides</name>
    <name type="common">Rue-anemone</name>
    <name type="synonym">Anemone thalictroides</name>
    <dbReference type="NCBI Taxonomy" id="46969"/>
    <lineage>
        <taxon>Eukaryota</taxon>
        <taxon>Viridiplantae</taxon>
        <taxon>Streptophyta</taxon>
        <taxon>Embryophyta</taxon>
        <taxon>Tracheophyta</taxon>
        <taxon>Spermatophyta</taxon>
        <taxon>Magnoliopsida</taxon>
        <taxon>Ranunculales</taxon>
        <taxon>Ranunculaceae</taxon>
        <taxon>Thalictroideae</taxon>
        <taxon>Thalictrum</taxon>
    </lineage>
</organism>
<reference evidence="2 3" key="1">
    <citation type="submission" date="2020-06" db="EMBL/GenBank/DDBJ databases">
        <title>Transcriptomic and genomic resources for Thalictrum thalictroides and T. hernandezii: Facilitating candidate gene discovery in an emerging model plant lineage.</title>
        <authorList>
            <person name="Arias T."/>
            <person name="Riano-Pachon D.M."/>
            <person name="Di Stilio V.S."/>
        </authorList>
    </citation>
    <scope>NUCLEOTIDE SEQUENCE [LARGE SCALE GENOMIC DNA]</scope>
    <source>
        <strain evidence="3">cv. WT478/WT964</strain>
        <tissue evidence="2">Leaves</tissue>
    </source>
</reference>
<comment type="caution">
    <text evidence="2">The sequence shown here is derived from an EMBL/GenBank/DDBJ whole genome shotgun (WGS) entry which is preliminary data.</text>
</comment>
<gene>
    <name evidence="2" type="ORF">FRX31_018412</name>
</gene>
<sequence>MRSKQGAVDEGRKRGKETTELEIGGGTCNITVVEEVANSVVVPSKINGVKGKAIMTHLEVGAAENVWVQAHGKTGPQKHVKERSWAQVAGSNRYDPLREVVAETQANEMKETNEELDMGPVTAAQAQPRVVQRPTSEKQDLQSG</sequence>
<keyword evidence="3" id="KW-1185">Reference proteome</keyword>
<dbReference type="EMBL" id="JABWDY010022028">
    <property type="protein sequence ID" value="KAF5192001.1"/>
    <property type="molecule type" value="Genomic_DNA"/>
</dbReference>
<proteinExistence type="predicted"/>
<dbReference type="Proteomes" id="UP000554482">
    <property type="component" value="Unassembled WGS sequence"/>
</dbReference>
<accession>A0A7J6W472</accession>
<feature type="compositionally biased region" description="Basic and acidic residues" evidence="1">
    <location>
        <begin position="135"/>
        <end position="144"/>
    </location>
</feature>
<evidence type="ECO:0000313" key="2">
    <source>
        <dbReference type="EMBL" id="KAF5192001.1"/>
    </source>
</evidence>
<dbReference type="AlphaFoldDB" id="A0A7J6W472"/>
<feature type="non-terminal residue" evidence="2">
    <location>
        <position position="144"/>
    </location>
</feature>
<protein>
    <submittedName>
        <fullName evidence="2">Uncharacterized protein</fullName>
    </submittedName>
</protein>
<name>A0A7J6W472_THATH</name>
<evidence type="ECO:0000313" key="3">
    <source>
        <dbReference type="Proteomes" id="UP000554482"/>
    </source>
</evidence>
<feature type="compositionally biased region" description="Basic and acidic residues" evidence="1">
    <location>
        <begin position="7"/>
        <end position="19"/>
    </location>
</feature>
<evidence type="ECO:0000256" key="1">
    <source>
        <dbReference type="SAM" id="MobiDB-lite"/>
    </source>
</evidence>